<dbReference type="InParanoid" id="A0A162TQY0"/>
<evidence type="ECO:0000313" key="1">
    <source>
        <dbReference type="EMBL" id="OAD70362.1"/>
    </source>
</evidence>
<dbReference type="VEuPathDB" id="FungiDB:PHYBLDRAFT_60262"/>
<dbReference type="Proteomes" id="UP000077315">
    <property type="component" value="Unassembled WGS sequence"/>
</dbReference>
<dbReference type="GeneID" id="29001522"/>
<keyword evidence="2" id="KW-1185">Reference proteome</keyword>
<dbReference type="RefSeq" id="XP_018288402.1">
    <property type="nucleotide sequence ID" value="XM_018440616.1"/>
</dbReference>
<protein>
    <submittedName>
        <fullName evidence="1">Uncharacterized protein</fullName>
    </submittedName>
</protein>
<dbReference type="OrthoDB" id="5569779at2759"/>
<gene>
    <name evidence="1" type="ORF">PHYBLDRAFT_60262</name>
</gene>
<accession>A0A162TQY0</accession>
<dbReference type="EMBL" id="KV440989">
    <property type="protein sequence ID" value="OAD70362.1"/>
    <property type="molecule type" value="Genomic_DNA"/>
</dbReference>
<name>A0A162TQY0_PHYB8</name>
<sequence length="211" mass="23521">MPTNNTTQDTQKSGWEESCLKLCKQTKEDSDHGQAPDCVMICLRKKGVEETKNESNEPIDENVYAVNLSRFTNMLKGYSVRVARGREECTETKEQTSSHTSKSNKRGSTIYELDLDEKLSTASKTAERLVKETVDPAYKMSVETLQALKDNGPPAVATISAQILESLKDGSPSSLLEKLPKNFDDIGKSIKDQFGFPFDTNNDKDNDKKSK</sequence>
<reference evidence="2" key="1">
    <citation type="submission" date="2015-06" db="EMBL/GenBank/DDBJ databases">
        <title>Expansion of signal transduction pathways in fungi by whole-genome duplication.</title>
        <authorList>
            <consortium name="DOE Joint Genome Institute"/>
            <person name="Corrochano L.M."/>
            <person name="Kuo A."/>
            <person name="Marcet-Houben M."/>
            <person name="Polaino S."/>
            <person name="Salamov A."/>
            <person name="Villalobos J.M."/>
            <person name="Alvarez M.I."/>
            <person name="Avalos J."/>
            <person name="Benito E.P."/>
            <person name="Benoit I."/>
            <person name="Burger G."/>
            <person name="Camino L.P."/>
            <person name="Canovas D."/>
            <person name="Cerda-Olmedo E."/>
            <person name="Cheng J.-F."/>
            <person name="Dominguez A."/>
            <person name="Elias M."/>
            <person name="Eslava A.P."/>
            <person name="Glaser F."/>
            <person name="Grimwood J."/>
            <person name="Gutierrez G."/>
            <person name="Heitman J."/>
            <person name="Henrissat B."/>
            <person name="Iturriaga E.A."/>
            <person name="Lang B.F."/>
            <person name="Lavin J.L."/>
            <person name="Lee S."/>
            <person name="Li W."/>
            <person name="Lindquist E."/>
            <person name="Lopez-Garcia S."/>
            <person name="Luque E.M."/>
            <person name="Marcos A.T."/>
            <person name="Martin J."/>
            <person name="McCluskey K."/>
            <person name="Medina H.R."/>
            <person name="Miralles-Duran A."/>
            <person name="Miyazaki A."/>
            <person name="Munoz-Torres E."/>
            <person name="Oguiza J.A."/>
            <person name="Ohm R."/>
            <person name="Olmedo M."/>
            <person name="Orejas M."/>
            <person name="Ortiz-Castellanos L."/>
            <person name="Pisabarro A.G."/>
            <person name="Rodriguez-Romero J."/>
            <person name="Ruiz-Herrera J."/>
            <person name="Ruiz-Vazquez R."/>
            <person name="Sanz C."/>
            <person name="Schackwitz W."/>
            <person name="Schmutz J."/>
            <person name="Shahriari M."/>
            <person name="Shelest E."/>
            <person name="Silva-Franco F."/>
            <person name="Soanes D."/>
            <person name="Syed K."/>
            <person name="Tagua V.G."/>
            <person name="Talbot N.J."/>
            <person name="Thon M."/>
            <person name="De vries R.P."/>
            <person name="Wiebenga A."/>
            <person name="Yadav J.S."/>
            <person name="Braun E.L."/>
            <person name="Baker S."/>
            <person name="Garre V."/>
            <person name="Horwitz B."/>
            <person name="Torres-Martinez S."/>
            <person name="Idnurm A."/>
            <person name="Herrera-Estrella A."/>
            <person name="Gabaldon T."/>
            <person name="Grigoriev I.V."/>
        </authorList>
    </citation>
    <scope>NUCLEOTIDE SEQUENCE [LARGE SCALE GENOMIC DNA]</scope>
    <source>
        <strain evidence="2">NRRL 1555(-)</strain>
    </source>
</reference>
<evidence type="ECO:0000313" key="2">
    <source>
        <dbReference type="Proteomes" id="UP000077315"/>
    </source>
</evidence>
<dbReference type="AlphaFoldDB" id="A0A162TQY0"/>
<organism evidence="1 2">
    <name type="scientific">Phycomyces blakesleeanus (strain ATCC 8743b / DSM 1359 / FGSC 10004 / NBRC 33097 / NRRL 1555)</name>
    <dbReference type="NCBI Taxonomy" id="763407"/>
    <lineage>
        <taxon>Eukaryota</taxon>
        <taxon>Fungi</taxon>
        <taxon>Fungi incertae sedis</taxon>
        <taxon>Mucoromycota</taxon>
        <taxon>Mucoromycotina</taxon>
        <taxon>Mucoromycetes</taxon>
        <taxon>Mucorales</taxon>
        <taxon>Phycomycetaceae</taxon>
        <taxon>Phycomyces</taxon>
    </lineage>
</organism>
<proteinExistence type="predicted"/>